<dbReference type="OrthoDB" id="9796287at2"/>
<keyword evidence="1" id="KW-0809">Transit peptide</keyword>
<evidence type="ECO:0000313" key="5">
    <source>
        <dbReference type="Proteomes" id="UP000218288"/>
    </source>
</evidence>
<accession>A0A160PLQ8</accession>
<feature type="domain" description="GCVT N-terminal" evidence="2">
    <location>
        <begin position="12"/>
        <end position="71"/>
    </location>
</feature>
<sequence length="288" mass="29989">MPIALLPDRAVVAVSGPDALPFLQGILTCNVETLPEGEARLGALLTPQGKIQFDFLVSRAEDGFRLDVAAERVADLVKRLGLYRLRAKVTVAADPTLGVAAAWAKDGSQAETAAETVRVRDGRLPALGERLYFSQGAFSADATEDDYHAHRIGLGVPEGGRDFALSDAFPHEALMDQLGGVDFKKGCYVGQEVVSRMQHRGTARTRILPIVYRGGPAPAPGTEVTAGARSLGVTGSAAGDRGLATIRLDRLGDALAAGEPVRAGGSIAAVGKPDFATFAFPTDTAAAG</sequence>
<dbReference type="AlphaFoldDB" id="A0A160PLQ8"/>
<proteinExistence type="predicted"/>
<evidence type="ECO:0000313" key="4">
    <source>
        <dbReference type="EMBL" id="BAU93281.1"/>
    </source>
</evidence>
<feature type="domain" description="CAF17 C-terminal" evidence="3">
    <location>
        <begin position="204"/>
        <end position="274"/>
    </location>
</feature>
<dbReference type="InterPro" id="IPR006222">
    <property type="entry name" value="GCVT_N"/>
</dbReference>
<name>A0A160PLQ8_9HYPH</name>
<dbReference type="InterPro" id="IPR045179">
    <property type="entry name" value="YgfZ/GcvT"/>
</dbReference>
<dbReference type="InterPro" id="IPR057460">
    <property type="entry name" value="CAF17_C"/>
</dbReference>
<gene>
    <name evidence="4" type="ORF">MPPM_4676</name>
</gene>
<evidence type="ECO:0000259" key="3">
    <source>
        <dbReference type="Pfam" id="PF25455"/>
    </source>
</evidence>
<evidence type="ECO:0000259" key="2">
    <source>
        <dbReference type="Pfam" id="PF01571"/>
    </source>
</evidence>
<dbReference type="Pfam" id="PF25455">
    <property type="entry name" value="Beta-barrel_CAF17_C"/>
    <property type="match status" value="1"/>
</dbReference>
<organism evidence="4 5">
    <name type="scientific">Methylorubrum populi</name>
    <dbReference type="NCBI Taxonomy" id="223967"/>
    <lineage>
        <taxon>Bacteria</taxon>
        <taxon>Pseudomonadati</taxon>
        <taxon>Pseudomonadota</taxon>
        <taxon>Alphaproteobacteria</taxon>
        <taxon>Hyphomicrobiales</taxon>
        <taxon>Methylobacteriaceae</taxon>
        <taxon>Methylorubrum</taxon>
    </lineage>
</organism>
<dbReference type="Gene3D" id="3.30.1360.120">
    <property type="entry name" value="Probable tRNA modification gtpase trme, domain 1"/>
    <property type="match status" value="2"/>
</dbReference>
<dbReference type="PANTHER" id="PTHR22602">
    <property type="entry name" value="TRANSFERASE CAF17, MITOCHONDRIAL-RELATED"/>
    <property type="match status" value="1"/>
</dbReference>
<reference evidence="4 5" key="1">
    <citation type="journal article" date="2016" name="Genome Announc.">
        <title>Complete Genome Sequence of Methylobacterium populi P-1M, Isolated from Pink-Pigmented Household Biofilm.</title>
        <authorList>
            <person name="Morohoshi T."/>
            <person name="Ikeda T."/>
        </authorList>
    </citation>
    <scope>NUCLEOTIDE SEQUENCE [LARGE SCALE GENOMIC DNA]</scope>
    <source>
        <strain evidence="4 5">P-1M</strain>
    </source>
</reference>
<evidence type="ECO:0000256" key="1">
    <source>
        <dbReference type="ARBA" id="ARBA00022946"/>
    </source>
</evidence>
<dbReference type="InterPro" id="IPR027266">
    <property type="entry name" value="TrmE/GcvT-like"/>
</dbReference>
<dbReference type="InterPro" id="IPR017703">
    <property type="entry name" value="YgfZ/GCV_T_CS"/>
</dbReference>
<dbReference type="RefSeq" id="WP_096487039.1">
    <property type="nucleotide sequence ID" value="NZ_AP014809.1"/>
</dbReference>
<dbReference type="PANTHER" id="PTHR22602:SF0">
    <property type="entry name" value="TRANSFERASE CAF17, MITOCHONDRIAL-RELATED"/>
    <property type="match status" value="1"/>
</dbReference>
<dbReference type="GO" id="GO:0016226">
    <property type="term" value="P:iron-sulfur cluster assembly"/>
    <property type="evidence" value="ECO:0007669"/>
    <property type="project" value="TreeGrafter"/>
</dbReference>
<dbReference type="NCBIfam" id="TIGR03317">
    <property type="entry name" value="ygfZ_signature"/>
    <property type="match status" value="1"/>
</dbReference>
<protein>
    <submittedName>
        <fullName evidence="4">Folate-binding protein YgfZ</fullName>
    </submittedName>
</protein>
<dbReference type="EMBL" id="AP014809">
    <property type="protein sequence ID" value="BAU93281.1"/>
    <property type="molecule type" value="Genomic_DNA"/>
</dbReference>
<dbReference type="SUPFAM" id="SSF103025">
    <property type="entry name" value="Folate-binding domain"/>
    <property type="match status" value="1"/>
</dbReference>
<dbReference type="Proteomes" id="UP000218288">
    <property type="component" value="Chromosome"/>
</dbReference>
<dbReference type="Pfam" id="PF01571">
    <property type="entry name" value="GCV_T"/>
    <property type="match status" value="1"/>
</dbReference>